<sequence>MTIKQKHVADTSFFDILNDYEIESVVEDPMTSLDLLDSILGASVESDTSNDSKIIDGPQHIIMGAGEEKLENSVKSITIDTSKELEKAITHSNLNFSEKDKFLSLAIKRMNMDLREDPESKSYIKLREKTKSMTATDQAPINIIKSPSGRDAKVILREFLETIDAHIKRLNSVEDGQYNTDSYNATFLKKVDALHKIIVDAHEGNDVDIDENVTKVDLFIKSFLAKANQRVLSVKQLSRVSAHLQSLVRPKILCKYNYWTCKLCRKKQIPFERMKCPVCGRPKSSKTCDADPKPKQMNESVKHFLSIKKNESEDNVDKKQRDYYLFKKNDLDLGLRTSLVEDAHDVLETLKSTHYETKIY</sequence>
<dbReference type="Proteomes" id="UP001054902">
    <property type="component" value="Unassembled WGS sequence"/>
</dbReference>
<protein>
    <submittedName>
        <fullName evidence="1">Uncharacterized protein</fullName>
    </submittedName>
</protein>
<gene>
    <name evidence="1" type="ORF">CTEN210_04721</name>
</gene>
<name>A0AAD3H2S1_9STRA</name>
<reference evidence="1 2" key="1">
    <citation type="journal article" date="2021" name="Sci. Rep.">
        <title>The genome of the diatom Chaetoceros tenuissimus carries an ancient integrated fragment of an extant virus.</title>
        <authorList>
            <person name="Hongo Y."/>
            <person name="Kimura K."/>
            <person name="Takaki Y."/>
            <person name="Yoshida Y."/>
            <person name="Baba S."/>
            <person name="Kobayashi G."/>
            <person name="Nagasaki K."/>
            <person name="Hano T."/>
            <person name="Tomaru Y."/>
        </authorList>
    </citation>
    <scope>NUCLEOTIDE SEQUENCE [LARGE SCALE GENOMIC DNA]</scope>
    <source>
        <strain evidence="1 2">NIES-3715</strain>
    </source>
</reference>
<proteinExistence type="predicted"/>
<comment type="caution">
    <text evidence="1">The sequence shown here is derived from an EMBL/GenBank/DDBJ whole genome shotgun (WGS) entry which is preliminary data.</text>
</comment>
<dbReference type="AlphaFoldDB" id="A0AAD3H2S1"/>
<keyword evidence="2" id="KW-1185">Reference proteome</keyword>
<dbReference type="EMBL" id="BLLK01000027">
    <property type="protein sequence ID" value="GFH48245.1"/>
    <property type="molecule type" value="Genomic_DNA"/>
</dbReference>
<accession>A0AAD3H2S1</accession>
<evidence type="ECO:0000313" key="1">
    <source>
        <dbReference type="EMBL" id="GFH48245.1"/>
    </source>
</evidence>
<evidence type="ECO:0000313" key="2">
    <source>
        <dbReference type="Proteomes" id="UP001054902"/>
    </source>
</evidence>
<organism evidence="1 2">
    <name type="scientific">Chaetoceros tenuissimus</name>
    <dbReference type="NCBI Taxonomy" id="426638"/>
    <lineage>
        <taxon>Eukaryota</taxon>
        <taxon>Sar</taxon>
        <taxon>Stramenopiles</taxon>
        <taxon>Ochrophyta</taxon>
        <taxon>Bacillariophyta</taxon>
        <taxon>Coscinodiscophyceae</taxon>
        <taxon>Chaetocerotophycidae</taxon>
        <taxon>Chaetocerotales</taxon>
        <taxon>Chaetocerotaceae</taxon>
        <taxon>Chaetoceros</taxon>
    </lineage>
</organism>